<dbReference type="PANTHER" id="PTHR12357">
    <property type="entry name" value="YTH YT521-B HOMOLOGY DOMAIN-CONTAINING"/>
    <property type="match status" value="1"/>
</dbReference>
<dbReference type="GO" id="GO:1990247">
    <property type="term" value="F:N6-methyladenosine-containing RNA reader activity"/>
    <property type="evidence" value="ECO:0007669"/>
    <property type="project" value="TreeGrafter"/>
</dbReference>
<accession>G0SA06</accession>
<dbReference type="PROSITE" id="PS50882">
    <property type="entry name" value="YTH"/>
    <property type="match status" value="1"/>
</dbReference>
<dbReference type="GO" id="GO:0000398">
    <property type="term" value="P:mRNA splicing, via spliceosome"/>
    <property type="evidence" value="ECO:0007669"/>
    <property type="project" value="TreeGrafter"/>
</dbReference>
<feature type="compositionally biased region" description="Basic and acidic residues" evidence="1">
    <location>
        <begin position="454"/>
        <end position="480"/>
    </location>
</feature>
<feature type="compositionally biased region" description="Low complexity" evidence="1">
    <location>
        <begin position="26"/>
        <end position="68"/>
    </location>
</feature>
<evidence type="ECO:0000313" key="4">
    <source>
        <dbReference type="Proteomes" id="UP000008066"/>
    </source>
</evidence>
<feature type="compositionally biased region" description="Basic and acidic residues" evidence="1">
    <location>
        <begin position="489"/>
        <end position="518"/>
    </location>
</feature>
<feature type="compositionally biased region" description="Polar residues" evidence="1">
    <location>
        <begin position="442"/>
        <end position="453"/>
    </location>
</feature>
<dbReference type="InterPro" id="IPR045168">
    <property type="entry name" value="YTH_prot"/>
</dbReference>
<proteinExistence type="predicted"/>
<dbReference type="GO" id="GO:0005654">
    <property type="term" value="C:nucleoplasm"/>
    <property type="evidence" value="ECO:0007669"/>
    <property type="project" value="TreeGrafter"/>
</dbReference>
<dbReference type="STRING" id="759272.G0SA06"/>
<dbReference type="eggNOG" id="KOG1902">
    <property type="taxonomic scope" value="Eukaryota"/>
</dbReference>
<sequence>MSSTQQATKMCLDARAAELKEKLLRSRSQNRASQASPAPSSIAQASSKPASLTPSRTSSTNSLVSSTSERTDARQMSAQPSFQADANDIAALISSISSASREEDVDGLSIDIGKHSALQNTHTQKSSSANGQPSLPSTPAKLSFSIPPKPSVLAKDRKIQQSLRQAELESTPYTGQAIANCSSDLAALQKNSRMLSNSDNSGGHASKNSDSAVTVYKTEEETACAAMLGGRWESPQEDPHITHANITDIDTIKVSAIAAAVSDIESGAESANNSTGIANYSNLIQSARSATIIAQETGHLQPDSAFTQLLAINPDVKDWLELTGYYDIDMRRRKLERFRKIKTLAAEKMRIEEEERRLLQEEELEMTAHRPTVTRIVSTVHGVPGLSTENPVAGFPTPITPGVPAEPKETLAMPPPSFTPAKRALEDRREETRKDKVARVANDTTPSESTTIVHENKDNEVSDRRRDSHSMKVEPRDSSPHRRPRSVTPHRDYYRSGSSRARESSRPRAHSRARDYSPRRSARQSSRYRTEHGDYDRSRDHPRRYDRYDPSYQQVQTYPIRVDLGRKGDTRFFIVKSFNEENVRRCMEDGIWTTQVQNGEILSDAFSKCKNVILFFSINKSRAFQGYARMASAPSPDTPRPKWMSGLHWDSTHPFRVQWLSKTPVEFWRIGNIKNPYNENLPVLVGKDGQELEEECGRSLLREMEAVASQRLVQQQQQQPTAH</sequence>
<feature type="compositionally biased region" description="Basic and acidic residues" evidence="1">
    <location>
        <begin position="528"/>
        <end position="547"/>
    </location>
</feature>
<dbReference type="HOGENOM" id="CLU_020824_0_0_1"/>
<feature type="region of interest" description="Disordered" evidence="1">
    <location>
        <begin position="118"/>
        <end position="151"/>
    </location>
</feature>
<protein>
    <recommendedName>
        <fullName evidence="2">YTH domain-containing protein</fullName>
    </recommendedName>
</protein>
<feature type="compositionally biased region" description="Basic and acidic residues" evidence="1">
    <location>
        <begin position="423"/>
        <end position="438"/>
    </location>
</feature>
<feature type="region of interest" description="Disordered" evidence="1">
    <location>
        <begin position="22"/>
        <end position="82"/>
    </location>
</feature>
<evidence type="ECO:0000256" key="1">
    <source>
        <dbReference type="SAM" id="MobiDB-lite"/>
    </source>
</evidence>
<dbReference type="RefSeq" id="XP_006694463.1">
    <property type="nucleotide sequence ID" value="XM_006694400.1"/>
</dbReference>
<dbReference type="KEGG" id="cthr:CTHT_0040560"/>
<name>G0SA06_CHATD</name>
<feature type="compositionally biased region" description="Polar residues" evidence="1">
    <location>
        <begin position="193"/>
        <end position="212"/>
    </location>
</feature>
<feature type="domain" description="YTH" evidence="2">
    <location>
        <begin position="570"/>
        <end position="704"/>
    </location>
</feature>
<feature type="region of interest" description="Disordered" evidence="1">
    <location>
        <begin position="193"/>
        <end position="213"/>
    </location>
</feature>
<dbReference type="GO" id="GO:0003729">
    <property type="term" value="F:mRNA binding"/>
    <property type="evidence" value="ECO:0007669"/>
    <property type="project" value="TreeGrafter"/>
</dbReference>
<dbReference type="GeneID" id="18258094"/>
<dbReference type="AlphaFoldDB" id="G0SA06"/>
<evidence type="ECO:0000313" key="3">
    <source>
        <dbReference type="EMBL" id="EGS19578.1"/>
    </source>
</evidence>
<organism evidence="4">
    <name type="scientific">Chaetomium thermophilum (strain DSM 1495 / CBS 144.50 / IMI 039719)</name>
    <name type="common">Thermochaetoides thermophila</name>
    <dbReference type="NCBI Taxonomy" id="759272"/>
    <lineage>
        <taxon>Eukaryota</taxon>
        <taxon>Fungi</taxon>
        <taxon>Dikarya</taxon>
        <taxon>Ascomycota</taxon>
        <taxon>Pezizomycotina</taxon>
        <taxon>Sordariomycetes</taxon>
        <taxon>Sordariomycetidae</taxon>
        <taxon>Sordariales</taxon>
        <taxon>Chaetomiaceae</taxon>
        <taxon>Thermochaetoides</taxon>
    </lineage>
</organism>
<gene>
    <name evidence="3" type="ORF">CTHT_0040560</name>
</gene>
<feature type="region of interest" description="Disordered" evidence="1">
    <location>
        <begin position="388"/>
        <end position="547"/>
    </location>
</feature>
<dbReference type="GO" id="GO:0000381">
    <property type="term" value="P:regulation of alternative mRNA splicing, via spliceosome"/>
    <property type="evidence" value="ECO:0007669"/>
    <property type="project" value="TreeGrafter"/>
</dbReference>
<dbReference type="Gene3D" id="3.10.590.10">
    <property type="entry name" value="ph1033 like domains"/>
    <property type="match status" value="1"/>
</dbReference>
<dbReference type="CDD" id="cd21134">
    <property type="entry name" value="YTH"/>
    <property type="match status" value="1"/>
</dbReference>
<reference evidence="3 4" key="1">
    <citation type="journal article" date="2011" name="Cell">
        <title>Insight into structure and assembly of the nuclear pore complex by utilizing the genome of a eukaryotic thermophile.</title>
        <authorList>
            <person name="Amlacher S."/>
            <person name="Sarges P."/>
            <person name="Flemming D."/>
            <person name="van Noort V."/>
            <person name="Kunze R."/>
            <person name="Devos D.P."/>
            <person name="Arumugam M."/>
            <person name="Bork P."/>
            <person name="Hurt E."/>
        </authorList>
    </citation>
    <scope>NUCLEOTIDE SEQUENCE [LARGE SCALE GENOMIC DNA]</scope>
    <source>
        <strain evidence="4">DSM 1495 / CBS 144.50 / IMI 039719</strain>
    </source>
</reference>
<dbReference type="OrthoDB" id="6103986at2759"/>
<dbReference type="PANTHER" id="PTHR12357:SF3">
    <property type="entry name" value="YTH DOMAIN-CONTAINING PROTEIN 1"/>
    <property type="match status" value="1"/>
</dbReference>
<feature type="compositionally biased region" description="Polar residues" evidence="1">
    <location>
        <begin position="118"/>
        <end position="137"/>
    </location>
</feature>
<dbReference type="EMBL" id="GL988043">
    <property type="protein sequence ID" value="EGS19578.1"/>
    <property type="molecule type" value="Genomic_DNA"/>
</dbReference>
<evidence type="ECO:0000259" key="2">
    <source>
        <dbReference type="PROSITE" id="PS50882"/>
    </source>
</evidence>
<dbReference type="Proteomes" id="UP000008066">
    <property type="component" value="Unassembled WGS sequence"/>
</dbReference>
<keyword evidence="4" id="KW-1185">Reference proteome</keyword>
<dbReference type="Pfam" id="PF04146">
    <property type="entry name" value="YTH"/>
    <property type="match status" value="1"/>
</dbReference>
<dbReference type="InterPro" id="IPR007275">
    <property type="entry name" value="YTH_domain"/>
</dbReference>